<dbReference type="PROSITE" id="PS50157">
    <property type="entry name" value="ZINC_FINGER_C2H2_2"/>
    <property type="match status" value="7"/>
</dbReference>
<feature type="domain" description="C2H2-type" evidence="9">
    <location>
        <begin position="9"/>
        <end position="36"/>
    </location>
</feature>
<keyword evidence="2" id="KW-0479">Metal-binding</keyword>
<dbReference type="GO" id="GO:0000981">
    <property type="term" value="F:DNA-binding transcription factor activity, RNA polymerase II-specific"/>
    <property type="evidence" value="ECO:0007669"/>
    <property type="project" value="TreeGrafter"/>
</dbReference>
<dbReference type="GO" id="GO:0008270">
    <property type="term" value="F:zinc ion binding"/>
    <property type="evidence" value="ECO:0007669"/>
    <property type="project" value="UniProtKB-KW"/>
</dbReference>
<dbReference type="AlphaFoldDB" id="A0A226DPM6"/>
<evidence type="ECO:0000313" key="11">
    <source>
        <dbReference type="Proteomes" id="UP000198287"/>
    </source>
</evidence>
<keyword evidence="5" id="KW-0862">Zinc</keyword>
<dbReference type="Gene3D" id="3.30.160.60">
    <property type="entry name" value="Classic Zinc Finger"/>
    <property type="match status" value="6"/>
</dbReference>
<dbReference type="InterPro" id="IPR050527">
    <property type="entry name" value="Snail/Krueppel_Znf"/>
</dbReference>
<dbReference type="FunFam" id="3.30.160.60:FF:000145">
    <property type="entry name" value="Zinc finger protein 574"/>
    <property type="match status" value="1"/>
</dbReference>
<dbReference type="Pfam" id="PF00096">
    <property type="entry name" value="zf-C2H2"/>
    <property type="match status" value="4"/>
</dbReference>
<dbReference type="SMART" id="SM00355">
    <property type="entry name" value="ZnF_C2H2"/>
    <property type="match status" value="8"/>
</dbReference>
<keyword evidence="3" id="KW-0677">Repeat</keyword>
<feature type="domain" description="C2H2-type" evidence="9">
    <location>
        <begin position="253"/>
        <end position="279"/>
    </location>
</feature>
<feature type="domain" description="C2H2-type" evidence="9">
    <location>
        <begin position="226"/>
        <end position="253"/>
    </location>
</feature>
<dbReference type="Proteomes" id="UP000198287">
    <property type="component" value="Unassembled WGS sequence"/>
</dbReference>
<keyword evidence="4 8" id="KW-0863">Zinc-finger</keyword>
<proteinExistence type="inferred from homology"/>
<dbReference type="PANTHER" id="PTHR24388">
    <property type="entry name" value="ZINC FINGER PROTEIN"/>
    <property type="match status" value="1"/>
</dbReference>
<dbReference type="SUPFAM" id="SSF57667">
    <property type="entry name" value="beta-beta-alpha zinc fingers"/>
    <property type="match status" value="5"/>
</dbReference>
<dbReference type="OrthoDB" id="3437960at2759"/>
<dbReference type="GO" id="GO:0005634">
    <property type="term" value="C:nucleus"/>
    <property type="evidence" value="ECO:0007669"/>
    <property type="project" value="UniProtKB-SubCell"/>
</dbReference>
<reference evidence="10 11" key="1">
    <citation type="submission" date="2015-12" db="EMBL/GenBank/DDBJ databases">
        <title>The genome of Folsomia candida.</title>
        <authorList>
            <person name="Faddeeva A."/>
            <person name="Derks M.F."/>
            <person name="Anvar Y."/>
            <person name="Smit S."/>
            <person name="Van Straalen N."/>
            <person name="Roelofs D."/>
        </authorList>
    </citation>
    <scope>NUCLEOTIDE SEQUENCE [LARGE SCALE GENOMIC DNA]</scope>
    <source>
        <strain evidence="10 11">VU population</strain>
        <tissue evidence="10">Whole body</tissue>
    </source>
</reference>
<evidence type="ECO:0000256" key="3">
    <source>
        <dbReference type="ARBA" id="ARBA00022737"/>
    </source>
</evidence>
<keyword evidence="6" id="KW-0539">Nucleus</keyword>
<dbReference type="EMBL" id="LNIX01000013">
    <property type="protein sequence ID" value="OXA47169.1"/>
    <property type="molecule type" value="Genomic_DNA"/>
</dbReference>
<dbReference type="InterPro" id="IPR036236">
    <property type="entry name" value="Znf_C2H2_sf"/>
</dbReference>
<name>A0A226DPM6_FOLCA</name>
<feature type="domain" description="C2H2-type" evidence="9">
    <location>
        <begin position="126"/>
        <end position="153"/>
    </location>
</feature>
<comment type="similarity">
    <text evidence="7">Belongs to the snail C2H2-type zinc-finger protein family.</text>
</comment>
<feature type="domain" description="C2H2-type" evidence="9">
    <location>
        <begin position="63"/>
        <end position="91"/>
    </location>
</feature>
<dbReference type="STRING" id="158441.A0A226DPM6"/>
<evidence type="ECO:0000313" key="10">
    <source>
        <dbReference type="EMBL" id="OXA47169.1"/>
    </source>
</evidence>
<evidence type="ECO:0000256" key="2">
    <source>
        <dbReference type="ARBA" id="ARBA00022723"/>
    </source>
</evidence>
<dbReference type="PROSITE" id="PS00028">
    <property type="entry name" value="ZINC_FINGER_C2H2_1"/>
    <property type="match status" value="5"/>
</dbReference>
<evidence type="ECO:0000256" key="5">
    <source>
        <dbReference type="ARBA" id="ARBA00022833"/>
    </source>
</evidence>
<dbReference type="GO" id="GO:0000978">
    <property type="term" value="F:RNA polymerase II cis-regulatory region sequence-specific DNA binding"/>
    <property type="evidence" value="ECO:0007669"/>
    <property type="project" value="TreeGrafter"/>
</dbReference>
<dbReference type="PANTHER" id="PTHR24388:SF53">
    <property type="entry name" value="CHORION TRANSCRIPTION FACTOR CF2-RELATED"/>
    <property type="match status" value="1"/>
</dbReference>
<evidence type="ECO:0000256" key="4">
    <source>
        <dbReference type="ARBA" id="ARBA00022771"/>
    </source>
</evidence>
<accession>A0A226DPM6</accession>
<sequence>MDNHPEKKWECSKCSKRFKTRTELNRHLATHDPNARVKCKICGKLTKSLASHMWGLHSNRERPMCDTCHRVFATFPSLRQHIDTVHSTKDRPRFPCTFPGCEKSYLFKNDVSKHVRAEHAENPVRFPCSLCGKEFKSRGDLEHHIPTHTTEKPYNCATYGKGFVKKGKMKRHETFLGRNGLQNHIRFVHENRRDYPCTFCDKRCSTSSNLRRHVESRHAKKEDPIYSCDKCEYTTHVKSNLVMHARRHSTANHECYFCRRKFDAFQYLVRHSRTHALEK</sequence>
<feature type="domain" description="C2H2-type" evidence="9">
    <location>
        <begin position="94"/>
        <end position="123"/>
    </location>
</feature>
<comment type="caution">
    <text evidence="10">The sequence shown here is derived from an EMBL/GenBank/DDBJ whole genome shotgun (WGS) entry which is preliminary data.</text>
</comment>
<keyword evidence="11" id="KW-1185">Reference proteome</keyword>
<evidence type="ECO:0000256" key="6">
    <source>
        <dbReference type="ARBA" id="ARBA00023242"/>
    </source>
</evidence>
<dbReference type="OMA" id="STANHEC"/>
<organism evidence="10 11">
    <name type="scientific">Folsomia candida</name>
    <name type="common">Springtail</name>
    <dbReference type="NCBI Taxonomy" id="158441"/>
    <lineage>
        <taxon>Eukaryota</taxon>
        <taxon>Metazoa</taxon>
        <taxon>Ecdysozoa</taxon>
        <taxon>Arthropoda</taxon>
        <taxon>Hexapoda</taxon>
        <taxon>Collembola</taxon>
        <taxon>Entomobryomorpha</taxon>
        <taxon>Isotomoidea</taxon>
        <taxon>Isotomidae</taxon>
        <taxon>Proisotominae</taxon>
        <taxon>Folsomia</taxon>
    </lineage>
</organism>
<gene>
    <name evidence="10" type="ORF">Fcan01_17898</name>
</gene>
<protein>
    <submittedName>
        <fullName evidence="10">Zinc finger protein 26</fullName>
    </submittedName>
</protein>
<evidence type="ECO:0000256" key="8">
    <source>
        <dbReference type="PROSITE-ProRule" id="PRU00042"/>
    </source>
</evidence>
<evidence type="ECO:0000256" key="7">
    <source>
        <dbReference type="ARBA" id="ARBA00037948"/>
    </source>
</evidence>
<evidence type="ECO:0000259" key="9">
    <source>
        <dbReference type="PROSITE" id="PS50157"/>
    </source>
</evidence>
<evidence type="ECO:0000256" key="1">
    <source>
        <dbReference type="ARBA" id="ARBA00004123"/>
    </source>
</evidence>
<feature type="domain" description="C2H2-type" evidence="9">
    <location>
        <begin position="195"/>
        <end position="223"/>
    </location>
</feature>
<comment type="subcellular location">
    <subcellularLocation>
        <location evidence="1">Nucleus</location>
    </subcellularLocation>
</comment>
<dbReference type="InterPro" id="IPR013087">
    <property type="entry name" value="Znf_C2H2_type"/>
</dbReference>